<accession>A0A1G8RZ79</accession>
<proteinExistence type="predicted"/>
<keyword evidence="2" id="KW-1185">Reference proteome</keyword>
<reference evidence="2" key="1">
    <citation type="submission" date="2016-10" db="EMBL/GenBank/DDBJ databases">
        <authorList>
            <person name="Varghese N."/>
            <person name="Submissions S."/>
        </authorList>
    </citation>
    <scope>NUCLEOTIDE SEQUENCE [LARGE SCALE GENOMIC DNA]</scope>
    <source>
        <strain evidence="2">DSM 4771</strain>
    </source>
</reference>
<name>A0A1G8RZ79_9BACI</name>
<evidence type="ECO:0000313" key="1">
    <source>
        <dbReference type="EMBL" id="SDJ22267.1"/>
    </source>
</evidence>
<dbReference type="EMBL" id="FNEV01000003">
    <property type="protein sequence ID" value="SDJ22267.1"/>
    <property type="molecule type" value="Genomic_DNA"/>
</dbReference>
<organism evidence="1 2">
    <name type="scientific">Salimicrobium halophilum</name>
    <dbReference type="NCBI Taxonomy" id="86666"/>
    <lineage>
        <taxon>Bacteria</taxon>
        <taxon>Bacillati</taxon>
        <taxon>Bacillota</taxon>
        <taxon>Bacilli</taxon>
        <taxon>Bacillales</taxon>
        <taxon>Bacillaceae</taxon>
        <taxon>Salimicrobium</taxon>
    </lineage>
</organism>
<dbReference type="Proteomes" id="UP000199225">
    <property type="component" value="Unassembled WGS sequence"/>
</dbReference>
<evidence type="ECO:0000313" key="2">
    <source>
        <dbReference type="Proteomes" id="UP000199225"/>
    </source>
</evidence>
<gene>
    <name evidence="1" type="ORF">SAMN04490247_1170</name>
</gene>
<dbReference type="AlphaFoldDB" id="A0A1G8RZ79"/>
<protein>
    <submittedName>
        <fullName evidence="1">Uncharacterized protein</fullName>
    </submittedName>
</protein>
<sequence length="33" mass="3984">MISVTNKKVGRLFIYSKAFHKDVERKFKEELLK</sequence>